<dbReference type="AlphaFoldDB" id="A0A9P3TCG7"/>
<evidence type="ECO:0000313" key="2">
    <source>
        <dbReference type="EMBL" id="HAT3585043.1"/>
    </source>
</evidence>
<accession>A0A9P3TCG7</accession>
<dbReference type="Gene3D" id="3.30.70.3580">
    <property type="entry name" value="Antirestriction protein"/>
    <property type="match status" value="1"/>
</dbReference>
<evidence type="ECO:0000313" key="3">
    <source>
        <dbReference type="Proteomes" id="UP000867740"/>
    </source>
</evidence>
<comment type="caution">
    <text evidence="2">The sequence shown here is derived from an EMBL/GenBank/DDBJ whole genome shotgun (WGS) entry which is preliminary data.</text>
</comment>
<name>A0A9P3TCG7_KLUIN</name>
<protein>
    <submittedName>
        <fullName evidence="2">Antirestriction protein</fullName>
    </submittedName>
</protein>
<dbReference type="InterPro" id="IPR042297">
    <property type="entry name" value="Antirestriction_sf"/>
</dbReference>
<dbReference type="InterPro" id="IPR004914">
    <property type="entry name" value="Antirestrict"/>
</dbReference>
<dbReference type="Pfam" id="PF03230">
    <property type="entry name" value="Antirestrict"/>
    <property type="match status" value="1"/>
</dbReference>
<dbReference type="RefSeq" id="WP_047368987.1">
    <property type="nucleotide sequence ID" value="NZ_CABMNU010000005.1"/>
</dbReference>
<evidence type="ECO:0000256" key="1">
    <source>
        <dbReference type="ARBA" id="ARBA00008618"/>
    </source>
</evidence>
<dbReference type="Proteomes" id="UP000867740">
    <property type="component" value="Unassembled WGS sequence"/>
</dbReference>
<comment type="similarity">
    <text evidence="1">Belongs to the antirestriction protein family.</text>
</comment>
<reference evidence="2" key="1">
    <citation type="journal article" date="2018" name="Genome Biol.">
        <title>SKESA: strategic k-mer extension for scrupulous assemblies.</title>
        <authorList>
            <person name="Souvorov A."/>
            <person name="Agarwala R."/>
            <person name="Lipman D.J."/>
        </authorList>
    </citation>
    <scope>NUCLEOTIDE SEQUENCE</scope>
    <source>
        <strain evidence="2">CAVp300</strain>
    </source>
</reference>
<organism evidence="2 3">
    <name type="scientific">Kluyvera intermedia</name>
    <name type="common">Enterobacter intermedius</name>
    <dbReference type="NCBI Taxonomy" id="61648"/>
    <lineage>
        <taxon>Bacteria</taxon>
        <taxon>Pseudomonadati</taxon>
        <taxon>Pseudomonadota</taxon>
        <taxon>Gammaproteobacteria</taxon>
        <taxon>Enterobacterales</taxon>
        <taxon>Enterobacteriaceae</taxon>
        <taxon>Kluyvera</taxon>
    </lineage>
</organism>
<reference evidence="2" key="2">
    <citation type="submission" date="2020-10" db="EMBL/GenBank/DDBJ databases">
        <authorList>
            <consortium name="NCBI Pathogen Detection Project"/>
        </authorList>
    </citation>
    <scope>NUCLEOTIDE SEQUENCE</scope>
    <source>
        <strain evidence="2">CAVp300</strain>
    </source>
</reference>
<dbReference type="EMBL" id="DACSUM010000093">
    <property type="protein sequence ID" value="HAT3585043.1"/>
    <property type="molecule type" value="Genomic_DNA"/>
</dbReference>
<proteinExistence type="inferred from homology"/>
<sequence>MNKTGYSLPADKVCREPSALCAAVVPEHERQDFWRLHFGTVPQWLFLELNILSWFSRLCHEYHGGYWHFYTLSNGGVFMAPDGNARYALYYRSNGNRATLGAEAAGITACLMMYSHMSFITAGSDMAEHYYRLRDYVLSHSESQGILILID</sequence>
<gene>
    <name evidence="2" type="ORF">I8531_005459</name>
</gene>